<dbReference type="InterPro" id="IPR025455">
    <property type="entry name" value="DUF4276"/>
</dbReference>
<accession>A0ABU8DS47</accession>
<dbReference type="RefSeq" id="WP_336403004.1">
    <property type="nucleotide sequence ID" value="NZ_JBAPLU010000003.1"/>
</dbReference>
<dbReference type="EMBL" id="JBAPLU010000003">
    <property type="protein sequence ID" value="MEI4270859.1"/>
    <property type="molecule type" value="Genomic_DNA"/>
</dbReference>
<evidence type="ECO:0000313" key="2">
    <source>
        <dbReference type="Proteomes" id="UP001361570"/>
    </source>
</evidence>
<organism evidence="1 2">
    <name type="scientific">Klenkia sesuvii</name>
    <dbReference type="NCBI Taxonomy" id="3103137"/>
    <lineage>
        <taxon>Bacteria</taxon>
        <taxon>Bacillati</taxon>
        <taxon>Actinomycetota</taxon>
        <taxon>Actinomycetes</taxon>
        <taxon>Geodermatophilales</taxon>
        <taxon>Geodermatophilaceae</taxon>
        <taxon>Klenkia</taxon>
    </lineage>
</organism>
<proteinExistence type="predicted"/>
<protein>
    <submittedName>
        <fullName evidence="1">DUF4276 family protein</fullName>
    </submittedName>
</protein>
<gene>
    <name evidence="1" type="ORF">TEK04_03900</name>
</gene>
<reference evidence="1 2" key="1">
    <citation type="submission" date="2024-03" db="EMBL/GenBank/DDBJ databases">
        <title>Draft genome sequence of Klenkia sp. LSe6-5.</title>
        <authorList>
            <person name="Duangmal K."/>
            <person name="Chantavorakit T."/>
        </authorList>
    </citation>
    <scope>NUCLEOTIDE SEQUENCE [LARGE SCALE GENOMIC DNA]</scope>
    <source>
        <strain evidence="1 2">LSe6-5</strain>
    </source>
</reference>
<keyword evidence="2" id="KW-1185">Reference proteome</keyword>
<dbReference type="Pfam" id="PF14103">
    <property type="entry name" value="DUF4276"/>
    <property type="match status" value="1"/>
</dbReference>
<dbReference type="Proteomes" id="UP001361570">
    <property type="component" value="Unassembled WGS sequence"/>
</dbReference>
<evidence type="ECO:0000313" key="1">
    <source>
        <dbReference type="EMBL" id="MEI4270859.1"/>
    </source>
</evidence>
<name>A0ABU8DS47_9ACTN</name>
<sequence>MSETPVIATIVEGHGEVKALPVLLRRMAAERGHAHIDVPNPWRLDRGRYASKLADTARAATKRVRTSGGLLVVLDADDDCPVSLAEELRSTMAAYVSHCPIEVAVACREFEAWFLASLASLHRHRDVVPGDEVADPDAPRGAKELLERRMTSKYSPTLHQPAFAAMMDIRVAVERSRSFRHLDTALSRLLSSST</sequence>
<comment type="caution">
    <text evidence="1">The sequence shown here is derived from an EMBL/GenBank/DDBJ whole genome shotgun (WGS) entry which is preliminary data.</text>
</comment>